<gene>
    <name evidence="3" type="ORF">ET464_10490</name>
</gene>
<sequence>MHVRITLTIIWAIALFIFTCSFNFHQLITEHYIHFVHNSHPDWSELFKLDFEFDDSEWVTRKIGHFVGFGLLGVLASNFGKYKSAFLYSVMYAALTEVLQLFFFRGGRIYDIINDSAGILFAYVVCRIVFGTSQRHKRKVK</sequence>
<reference evidence="3 4" key="1">
    <citation type="submission" date="2019-01" db="EMBL/GenBank/DDBJ databases">
        <title>Genome sequencing of strain FW100M-2.</title>
        <authorList>
            <person name="Heo J."/>
            <person name="Kim S.-J."/>
            <person name="Kim J.-S."/>
            <person name="Hong S.-B."/>
            <person name="Kwon S.-W."/>
        </authorList>
    </citation>
    <scope>NUCLEOTIDE SEQUENCE [LARGE SCALE GENOMIC DNA]</scope>
    <source>
        <strain evidence="3 4">FW100M-2</strain>
    </source>
</reference>
<dbReference type="OrthoDB" id="2659829at2"/>
<protein>
    <submittedName>
        <fullName evidence="3">VanZ family protein</fullName>
    </submittedName>
</protein>
<keyword evidence="4" id="KW-1185">Reference proteome</keyword>
<dbReference type="Pfam" id="PF04892">
    <property type="entry name" value="VanZ"/>
    <property type="match status" value="1"/>
</dbReference>
<feature type="transmembrane region" description="Helical" evidence="1">
    <location>
        <begin position="109"/>
        <end position="130"/>
    </location>
</feature>
<organism evidence="3 4">
    <name type="scientific">Paenibacillus protaetiae</name>
    <dbReference type="NCBI Taxonomy" id="2509456"/>
    <lineage>
        <taxon>Bacteria</taxon>
        <taxon>Bacillati</taxon>
        <taxon>Bacillota</taxon>
        <taxon>Bacilli</taxon>
        <taxon>Bacillales</taxon>
        <taxon>Paenibacillaceae</taxon>
        <taxon>Paenibacillus</taxon>
    </lineage>
</organism>
<feature type="domain" description="VanZ-like" evidence="2">
    <location>
        <begin position="12"/>
        <end position="129"/>
    </location>
</feature>
<proteinExistence type="predicted"/>
<dbReference type="KEGG" id="pprt:ET464_10490"/>
<dbReference type="AlphaFoldDB" id="A0A4P6EW21"/>
<keyword evidence="1" id="KW-0812">Transmembrane</keyword>
<name>A0A4P6EW21_9BACL</name>
<keyword evidence="1" id="KW-1133">Transmembrane helix</keyword>
<feature type="transmembrane region" description="Helical" evidence="1">
    <location>
        <begin position="7"/>
        <end position="28"/>
    </location>
</feature>
<evidence type="ECO:0000313" key="3">
    <source>
        <dbReference type="EMBL" id="QAY66775.1"/>
    </source>
</evidence>
<evidence type="ECO:0000256" key="1">
    <source>
        <dbReference type="SAM" id="Phobius"/>
    </source>
</evidence>
<feature type="transmembrane region" description="Helical" evidence="1">
    <location>
        <begin position="63"/>
        <end position="79"/>
    </location>
</feature>
<dbReference type="NCBIfam" id="NF037970">
    <property type="entry name" value="vanZ_1"/>
    <property type="match status" value="1"/>
</dbReference>
<accession>A0A4P6EW21</accession>
<evidence type="ECO:0000313" key="4">
    <source>
        <dbReference type="Proteomes" id="UP000293568"/>
    </source>
</evidence>
<evidence type="ECO:0000259" key="2">
    <source>
        <dbReference type="Pfam" id="PF04892"/>
    </source>
</evidence>
<dbReference type="EMBL" id="CP035492">
    <property type="protein sequence ID" value="QAY66775.1"/>
    <property type="molecule type" value="Genomic_DNA"/>
</dbReference>
<feature type="transmembrane region" description="Helical" evidence="1">
    <location>
        <begin position="86"/>
        <end position="103"/>
    </location>
</feature>
<keyword evidence="1" id="KW-0472">Membrane</keyword>
<dbReference type="InterPro" id="IPR006976">
    <property type="entry name" value="VanZ-like"/>
</dbReference>
<dbReference type="Proteomes" id="UP000293568">
    <property type="component" value="Chromosome"/>
</dbReference>